<dbReference type="Gene3D" id="2.140.10.10">
    <property type="entry name" value="Quinoprotein alcohol dehydrogenase-like superfamily"/>
    <property type="match status" value="2"/>
</dbReference>
<organism evidence="10 11">
    <name type="scientific">Hydrotalea sandarakina</name>
    <dbReference type="NCBI Taxonomy" id="1004304"/>
    <lineage>
        <taxon>Bacteria</taxon>
        <taxon>Pseudomonadati</taxon>
        <taxon>Bacteroidota</taxon>
        <taxon>Chitinophagia</taxon>
        <taxon>Chitinophagales</taxon>
        <taxon>Chitinophagaceae</taxon>
        <taxon>Hydrotalea</taxon>
    </lineage>
</organism>
<dbReference type="EMBL" id="QKZV01000001">
    <property type="protein sequence ID" value="PZX66071.1"/>
    <property type="molecule type" value="Genomic_DNA"/>
</dbReference>
<dbReference type="OrthoDB" id="9794322at2"/>
<feature type="domain" description="Cytochrome c" evidence="9">
    <location>
        <begin position="492"/>
        <end position="567"/>
    </location>
</feature>
<evidence type="ECO:0000256" key="6">
    <source>
        <dbReference type="ARBA" id="ARBA00023002"/>
    </source>
</evidence>
<accession>A0A2W7RZV1</accession>
<protein>
    <submittedName>
        <fullName evidence="10">Quinoprotein glucose dehydrogenase</fullName>
    </submittedName>
</protein>
<dbReference type="Proteomes" id="UP000249720">
    <property type="component" value="Unassembled WGS sequence"/>
</dbReference>
<dbReference type="InterPro" id="IPR011047">
    <property type="entry name" value="Quinoprotein_ADH-like_sf"/>
</dbReference>
<keyword evidence="4 8" id="KW-0479">Metal-binding</keyword>
<gene>
    <name evidence="10" type="ORF">LX80_00571</name>
</gene>
<dbReference type="SUPFAM" id="SSF46626">
    <property type="entry name" value="Cytochrome c"/>
    <property type="match status" value="1"/>
</dbReference>
<dbReference type="GO" id="GO:0008876">
    <property type="term" value="F:quinoprotein glucose dehydrogenase activity"/>
    <property type="evidence" value="ECO:0007669"/>
    <property type="project" value="TreeGrafter"/>
</dbReference>
<dbReference type="InterPro" id="IPR017511">
    <property type="entry name" value="PQQ_mDH"/>
</dbReference>
<dbReference type="InterPro" id="IPR009056">
    <property type="entry name" value="Cyt_c-like_dom"/>
</dbReference>
<keyword evidence="3 8" id="KW-0349">Heme</keyword>
<dbReference type="SMART" id="SM00564">
    <property type="entry name" value="PQQ"/>
    <property type="match status" value="5"/>
</dbReference>
<evidence type="ECO:0000256" key="7">
    <source>
        <dbReference type="ARBA" id="ARBA00023004"/>
    </source>
</evidence>
<dbReference type="GO" id="GO:0046872">
    <property type="term" value="F:metal ion binding"/>
    <property type="evidence" value="ECO:0007669"/>
    <property type="project" value="UniProtKB-KW"/>
</dbReference>
<dbReference type="PROSITE" id="PS51007">
    <property type="entry name" value="CYTC"/>
    <property type="match status" value="1"/>
</dbReference>
<dbReference type="RefSeq" id="WP_111293497.1">
    <property type="nucleotide sequence ID" value="NZ_QKZV01000001.1"/>
</dbReference>
<dbReference type="GO" id="GO:0016020">
    <property type="term" value="C:membrane"/>
    <property type="evidence" value="ECO:0007669"/>
    <property type="project" value="InterPro"/>
</dbReference>
<dbReference type="PANTHER" id="PTHR32303:SF4">
    <property type="entry name" value="QUINOPROTEIN GLUCOSE DEHYDROGENASE"/>
    <property type="match status" value="1"/>
</dbReference>
<dbReference type="SUPFAM" id="SSF50998">
    <property type="entry name" value="Quinoprotein alcohol dehydrogenase-like"/>
    <property type="match status" value="1"/>
</dbReference>
<dbReference type="GO" id="GO:0009055">
    <property type="term" value="F:electron transfer activity"/>
    <property type="evidence" value="ECO:0007669"/>
    <property type="project" value="InterPro"/>
</dbReference>
<dbReference type="CDD" id="cd10280">
    <property type="entry name" value="PQQ_mGDH"/>
    <property type="match status" value="1"/>
</dbReference>
<evidence type="ECO:0000256" key="5">
    <source>
        <dbReference type="ARBA" id="ARBA00022729"/>
    </source>
</evidence>
<keyword evidence="5" id="KW-0732">Signal</keyword>
<evidence type="ECO:0000256" key="1">
    <source>
        <dbReference type="ARBA" id="ARBA00001931"/>
    </source>
</evidence>
<evidence type="ECO:0000313" key="11">
    <source>
        <dbReference type="Proteomes" id="UP000249720"/>
    </source>
</evidence>
<proteinExistence type="inferred from homology"/>
<dbReference type="GO" id="GO:0020037">
    <property type="term" value="F:heme binding"/>
    <property type="evidence" value="ECO:0007669"/>
    <property type="project" value="InterPro"/>
</dbReference>
<dbReference type="Gene3D" id="1.10.760.10">
    <property type="entry name" value="Cytochrome c-like domain"/>
    <property type="match status" value="1"/>
</dbReference>
<comment type="similarity">
    <text evidence="2">Belongs to the bacterial PQQ dehydrogenase family.</text>
</comment>
<dbReference type="GO" id="GO:0048038">
    <property type="term" value="F:quinone binding"/>
    <property type="evidence" value="ECO:0007669"/>
    <property type="project" value="InterPro"/>
</dbReference>
<keyword evidence="11" id="KW-1185">Reference proteome</keyword>
<reference evidence="10 11" key="1">
    <citation type="submission" date="2018-06" db="EMBL/GenBank/DDBJ databases">
        <title>Genomic Encyclopedia of Archaeal and Bacterial Type Strains, Phase II (KMG-II): from individual species to whole genera.</title>
        <authorList>
            <person name="Goeker M."/>
        </authorList>
    </citation>
    <scope>NUCLEOTIDE SEQUENCE [LARGE SCALE GENOMIC DNA]</scope>
    <source>
        <strain evidence="10 11">DSM 23241</strain>
    </source>
</reference>
<dbReference type="Pfam" id="PF13442">
    <property type="entry name" value="Cytochrome_CBB3"/>
    <property type="match status" value="1"/>
</dbReference>
<dbReference type="AlphaFoldDB" id="A0A2W7RZV1"/>
<evidence type="ECO:0000313" key="10">
    <source>
        <dbReference type="EMBL" id="PZX66071.1"/>
    </source>
</evidence>
<evidence type="ECO:0000256" key="3">
    <source>
        <dbReference type="ARBA" id="ARBA00022617"/>
    </source>
</evidence>
<evidence type="ECO:0000256" key="2">
    <source>
        <dbReference type="ARBA" id="ARBA00008156"/>
    </source>
</evidence>
<comment type="cofactor">
    <cofactor evidence="1">
        <name>pyrroloquinoline quinone</name>
        <dbReference type="ChEBI" id="CHEBI:58442"/>
    </cofactor>
</comment>
<evidence type="ECO:0000256" key="4">
    <source>
        <dbReference type="ARBA" id="ARBA00022723"/>
    </source>
</evidence>
<comment type="caution">
    <text evidence="10">The sequence shown here is derived from an EMBL/GenBank/DDBJ whole genome shotgun (WGS) entry which is preliminary data.</text>
</comment>
<dbReference type="InterPro" id="IPR002372">
    <property type="entry name" value="PQQ_rpt_dom"/>
</dbReference>
<dbReference type="InterPro" id="IPR018391">
    <property type="entry name" value="PQQ_b-propeller_rpt"/>
</dbReference>
<sequence>MHLLHSSITASCLRLLVIGFCCYNFIACTSHSSNYTTWQVYGGNKENNHYVALAQIDTSNVASLQPAWIYHCGDAGASTQIQVNPIIVDSILYGVSPQLKLFALNAANGRQKWVFNPLLDTLGKAKGYFSMNVCRGVTYYSDGNNDQRIFYSAGSQLYCVNATNGQLITSFGTNGSIDLHNDLGPRSQNLYVASTTPGIIYKNLIIIGTRVAEEMPAASGDVRAYDVHTGQLQWVFHTIPHPGEPGFNTWHDSTAYLHVGGANAWAGFSMDEKRGIVYVPTGSAVYDFYGGLRLGNNLFANSLIALNANNGKVIWHYQTIHHDVWDRDLPTAPTLLTLNINGKKIDAVAQTTKTGFVFLFNRLNGAPVFPIQEQPVPVNTELKGEVLSPTQPIPTLPIPFARQQLTFNNLNHLVPDSSYNDIATRLSRYEHHHLFSPPSTQGTIIFPGFDGGAEWGGPAVDPKTDILYVNANEVPWVLTMLPVQHAATAAENMLQAGMRLYKTHCMSCHGTNLQGSGNYPSLQQANQKYNEVSFEKLVTSGRRMMPAFTQLTAEEKKALASYVLNLKSLQANKFIKPKQQLTKWDSIPYTSTGYNKFLTKEGYPAVAPPWGTLTAIQLNSGKILWKDTLGDYPEWKAKGIHTGTENYGGPVVTEGGLLFIAATSDAKIRAFNKRTGVLLWEADLPACGFATPAVYAVNGKQYVVIACGGGKLNKPSGDSYVAFALPDKK</sequence>
<name>A0A2W7RZV1_9BACT</name>
<keyword evidence="6" id="KW-0560">Oxidoreductase</keyword>
<keyword evidence="7 8" id="KW-0408">Iron</keyword>
<dbReference type="PANTHER" id="PTHR32303">
    <property type="entry name" value="QUINOPROTEIN ALCOHOL DEHYDROGENASE (CYTOCHROME C)"/>
    <property type="match status" value="1"/>
</dbReference>
<evidence type="ECO:0000259" key="9">
    <source>
        <dbReference type="PROSITE" id="PS51007"/>
    </source>
</evidence>
<evidence type="ECO:0000256" key="8">
    <source>
        <dbReference type="PROSITE-ProRule" id="PRU00433"/>
    </source>
</evidence>
<dbReference type="InterPro" id="IPR036909">
    <property type="entry name" value="Cyt_c-like_dom_sf"/>
</dbReference>
<dbReference type="Pfam" id="PF01011">
    <property type="entry name" value="PQQ"/>
    <property type="match status" value="2"/>
</dbReference>